<dbReference type="GO" id="GO:0061630">
    <property type="term" value="F:ubiquitin protein ligase activity"/>
    <property type="evidence" value="ECO:0007669"/>
    <property type="project" value="TreeGrafter"/>
</dbReference>
<evidence type="ECO:0000259" key="3">
    <source>
        <dbReference type="PROSITE" id="PS51270"/>
    </source>
</evidence>
<feature type="compositionally biased region" description="Polar residues" evidence="2">
    <location>
        <begin position="80"/>
        <end position="100"/>
    </location>
</feature>
<dbReference type="EMBL" id="MU825398">
    <property type="protein sequence ID" value="KAJ7393179.1"/>
    <property type="molecule type" value="Genomic_DNA"/>
</dbReference>
<sequence>MDHGARPKISSQKSAFSNTDGNPSYYNGKIPSLEVSGINQGFLARHTTDQSLPYSSYSDDHDLRASGPQTSITRVPITRSGWQLSNQHQHPQSGRTSSYFPSEDQRVFNPADPRMTRHEAPTYHLSISGHFPGATGTQGANSFSRQAWMPSDYPTTWLWPPYDVNRYQTNPSSFRDLDARDEPALNSAAERSQTSAPSEDYSLVALERKVAEACAVVEKVLKEREERTKRQREEAQRQREAREMREREARERREREDREMREREEREMRERQAREMREREERGMRDRADREIREQREREEEKREKERINEGSQTCSGCGARMSEYFCFICKHFTGVDKNPFHCNKCGICRIYRDRSFHCDVCNVCLDKRLEGKHKCRPDSGHDECCICLEDAFSGCQILPCSHKVHRECAIAMIQNGV</sequence>
<dbReference type="PROSITE" id="PS51270">
    <property type="entry name" value="ZF_CTCHY"/>
    <property type="match status" value="1"/>
</dbReference>
<dbReference type="GO" id="GO:0016567">
    <property type="term" value="P:protein ubiquitination"/>
    <property type="evidence" value="ECO:0007669"/>
    <property type="project" value="TreeGrafter"/>
</dbReference>
<dbReference type="Proteomes" id="UP001163046">
    <property type="component" value="Unassembled WGS sequence"/>
</dbReference>
<feature type="region of interest" description="Disordered" evidence="2">
    <location>
        <begin position="224"/>
        <end position="306"/>
    </location>
</feature>
<accession>A0A9X0DCN0</accession>
<dbReference type="SUPFAM" id="SSF161245">
    <property type="entry name" value="Zinc hairpin stack"/>
    <property type="match status" value="1"/>
</dbReference>
<dbReference type="AlphaFoldDB" id="A0A9X0DCN0"/>
<feature type="region of interest" description="Disordered" evidence="2">
    <location>
        <begin position="50"/>
        <end position="103"/>
    </location>
</feature>
<gene>
    <name evidence="4" type="ORF">OS493_006145</name>
</gene>
<dbReference type="GO" id="GO:0005634">
    <property type="term" value="C:nucleus"/>
    <property type="evidence" value="ECO:0007669"/>
    <property type="project" value="TreeGrafter"/>
</dbReference>
<keyword evidence="1" id="KW-0479">Metal-binding</keyword>
<evidence type="ECO:0000313" key="4">
    <source>
        <dbReference type="EMBL" id="KAJ7393179.1"/>
    </source>
</evidence>
<dbReference type="GO" id="GO:0008270">
    <property type="term" value="F:zinc ion binding"/>
    <property type="evidence" value="ECO:0007669"/>
    <property type="project" value="UniProtKB-KW"/>
</dbReference>
<evidence type="ECO:0000256" key="1">
    <source>
        <dbReference type="PROSITE-ProRule" id="PRU00965"/>
    </source>
</evidence>
<dbReference type="PANTHER" id="PTHR21319:SF53">
    <property type="entry name" value="RING FINGER AND CHY ZINC FINGER DOMAIN-CONTAINING PROTEIN 1"/>
    <property type="match status" value="1"/>
</dbReference>
<reference evidence="4" key="1">
    <citation type="submission" date="2023-01" db="EMBL/GenBank/DDBJ databases">
        <title>Genome assembly of the deep-sea coral Lophelia pertusa.</title>
        <authorList>
            <person name="Herrera S."/>
            <person name="Cordes E."/>
        </authorList>
    </citation>
    <scope>NUCLEOTIDE SEQUENCE</scope>
    <source>
        <strain evidence="4">USNM1676648</strain>
        <tissue evidence="4">Polyp</tissue>
    </source>
</reference>
<keyword evidence="5" id="KW-1185">Reference proteome</keyword>
<protein>
    <recommendedName>
        <fullName evidence="3">CTCHY-type domain-containing protein</fullName>
    </recommendedName>
</protein>
<dbReference type="GO" id="GO:0006511">
    <property type="term" value="P:ubiquitin-dependent protein catabolic process"/>
    <property type="evidence" value="ECO:0007669"/>
    <property type="project" value="TreeGrafter"/>
</dbReference>
<feature type="domain" description="CTCHY-type" evidence="3">
    <location>
        <begin position="322"/>
        <end position="384"/>
    </location>
</feature>
<dbReference type="PANTHER" id="PTHR21319">
    <property type="entry name" value="RING FINGER AND CHY ZINC FINGER DOMAIN-CONTAINING PROTEIN 1"/>
    <property type="match status" value="1"/>
</dbReference>
<comment type="caution">
    <text evidence="4">The sequence shown here is derived from an EMBL/GenBank/DDBJ whole genome shotgun (WGS) entry which is preliminary data.</text>
</comment>
<evidence type="ECO:0000256" key="2">
    <source>
        <dbReference type="SAM" id="MobiDB-lite"/>
    </source>
</evidence>
<dbReference type="OrthoDB" id="411372at2759"/>
<dbReference type="InterPro" id="IPR017921">
    <property type="entry name" value="Znf_CTCHY"/>
</dbReference>
<keyword evidence="1" id="KW-0862">Zinc</keyword>
<dbReference type="InterPro" id="IPR037275">
    <property type="entry name" value="Znf_CTCHY_sf"/>
</dbReference>
<keyword evidence="1" id="KW-0863">Zinc-finger</keyword>
<feature type="region of interest" description="Disordered" evidence="2">
    <location>
        <begin position="1"/>
        <end position="31"/>
    </location>
</feature>
<feature type="compositionally biased region" description="Polar residues" evidence="2">
    <location>
        <begin position="9"/>
        <end position="25"/>
    </location>
</feature>
<evidence type="ECO:0000313" key="5">
    <source>
        <dbReference type="Proteomes" id="UP001163046"/>
    </source>
</evidence>
<organism evidence="4 5">
    <name type="scientific">Desmophyllum pertusum</name>
    <dbReference type="NCBI Taxonomy" id="174260"/>
    <lineage>
        <taxon>Eukaryota</taxon>
        <taxon>Metazoa</taxon>
        <taxon>Cnidaria</taxon>
        <taxon>Anthozoa</taxon>
        <taxon>Hexacorallia</taxon>
        <taxon>Scleractinia</taxon>
        <taxon>Caryophylliina</taxon>
        <taxon>Caryophylliidae</taxon>
        <taxon>Desmophyllum</taxon>
    </lineage>
</organism>
<name>A0A9X0DCN0_9CNID</name>
<proteinExistence type="predicted"/>